<dbReference type="InterPro" id="IPR004911">
    <property type="entry name" value="Interferon-induced_GILT"/>
</dbReference>
<dbReference type="PANTHER" id="PTHR13234:SF71">
    <property type="entry name" value="GAMMA-INTERFERON-INDUCIBLE LYSOSOMAL THIOL REDUCTASE-LIKE PROTEIN"/>
    <property type="match status" value="1"/>
</dbReference>
<accession>U5ERN9</accession>
<sequence length="230" mass="25993">MLVNKKFIRFLFIVLCVLILFLIVRHYSDASTLSGKDEFILRPSDAPVYVMVFYEALCPDSKNFIVRQLQPTYQRAPQLIEIQFVPYGKASTFTNNDGSLRFECQHGPTECQANIIHACSIEAIHDSTIRLNFISCMIRDNMIPKDAFHRCAKEYSIDIESIQKCYDSPHGSELLKIHGEATNALRPKVSFIPTVTLDGSQGRQASILKDLFKEVCKVAAGRGPMPEICE</sequence>
<keyword evidence="2" id="KW-0325">Glycoprotein</keyword>
<dbReference type="Pfam" id="PF03227">
    <property type="entry name" value="GILT"/>
    <property type="match status" value="1"/>
</dbReference>
<dbReference type="AlphaFoldDB" id="U5ERN9"/>
<protein>
    <submittedName>
        <fullName evidence="3">Putative gamma-interferon inducible lysosomal thiol reductase</fullName>
    </submittedName>
</protein>
<proteinExistence type="evidence at transcript level"/>
<evidence type="ECO:0000256" key="1">
    <source>
        <dbReference type="ARBA" id="ARBA00005679"/>
    </source>
</evidence>
<reference evidence="3" key="1">
    <citation type="journal article" date="2014" name="Insect Biochem. Mol. Biol.">
        <title>An insight into the sialome of the frog biting fly, Corethrella appendiculata.</title>
        <authorList>
            <person name="Ribeiro J.M.C."/>
            <person name="Chagas A.C."/>
            <person name="Pham V.M."/>
            <person name="Lounibos L.P."/>
            <person name="Calvo E."/>
        </authorList>
    </citation>
    <scope>NUCLEOTIDE SEQUENCE</scope>
    <source>
        <tissue evidence="3">Salivary glands</tissue>
    </source>
</reference>
<dbReference type="SUPFAM" id="SSF52833">
    <property type="entry name" value="Thioredoxin-like"/>
    <property type="match status" value="1"/>
</dbReference>
<comment type="similarity">
    <text evidence="1">Belongs to the GILT family.</text>
</comment>
<organism evidence="3">
    <name type="scientific">Corethrella appendiculata</name>
    <dbReference type="NCBI Taxonomy" id="1370023"/>
    <lineage>
        <taxon>Eukaryota</taxon>
        <taxon>Metazoa</taxon>
        <taxon>Ecdysozoa</taxon>
        <taxon>Arthropoda</taxon>
        <taxon>Hexapoda</taxon>
        <taxon>Insecta</taxon>
        <taxon>Pterygota</taxon>
        <taxon>Neoptera</taxon>
        <taxon>Endopterygota</taxon>
        <taxon>Diptera</taxon>
        <taxon>Nematocera</taxon>
        <taxon>Culicoidea</taxon>
        <taxon>Chaoboridae</taxon>
        <taxon>Corethrella</taxon>
    </lineage>
</organism>
<dbReference type="Gene3D" id="3.40.30.10">
    <property type="entry name" value="Glutaredoxin"/>
    <property type="match status" value="1"/>
</dbReference>
<dbReference type="PANTHER" id="PTHR13234">
    <property type="entry name" value="GAMMA-INTERFERON INDUCIBLE LYSOSOMAL THIOL REDUCTASE GILT"/>
    <property type="match status" value="1"/>
</dbReference>
<evidence type="ECO:0000313" key="3">
    <source>
        <dbReference type="EMBL" id="JAB56230.1"/>
    </source>
</evidence>
<dbReference type="GO" id="GO:0016671">
    <property type="term" value="F:oxidoreductase activity, acting on a sulfur group of donors, disulfide as acceptor"/>
    <property type="evidence" value="ECO:0007669"/>
    <property type="project" value="InterPro"/>
</dbReference>
<name>U5ERN9_9DIPT</name>
<dbReference type="InterPro" id="IPR036249">
    <property type="entry name" value="Thioredoxin-like_sf"/>
</dbReference>
<evidence type="ECO:0000256" key="2">
    <source>
        <dbReference type="ARBA" id="ARBA00023180"/>
    </source>
</evidence>
<dbReference type="EMBL" id="GANO01003641">
    <property type="protein sequence ID" value="JAB56230.1"/>
    <property type="molecule type" value="mRNA"/>
</dbReference>